<evidence type="ECO:0000256" key="2">
    <source>
        <dbReference type="ARBA" id="ARBA00004162"/>
    </source>
</evidence>
<keyword evidence="6" id="KW-0813">Transport</keyword>
<dbReference type="Proteomes" id="UP001596303">
    <property type="component" value="Unassembled WGS sequence"/>
</dbReference>
<comment type="subcellular location">
    <subcellularLocation>
        <location evidence="2">Cell membrane</location>
        <topology evidence="2">Single-pass membrane protein</topology>
    </subcellularLocation>
</comment>
<dbReference type="InterPro" id="IPR003849">
    <property type="entry name" value="Preprotein_translocase_YajC"/>
</dbReference>
<gene>
    <name evidence="14" type="primary">yajC</name>
    <name evidence="14" type="ORF">ACFQDM_17310</name>
</gene>
<keyword evidence="11" id="KW-0811">Translocation</keyword>
<evidence type="ECO:0000256" key="3">
    <source>
        <dbReference type="ARBA" id="ARBA00006742"/>
    </source>
</evidence>
<comment type="subunit">
    <text evidence="4">Part of the SecDF-YidC-YajC translocase complex. The SecDF-YidC-YajC translocase forms a supercomplex with SecYEG, called the holo-translocon (HTL).</text>
</comment>
<comment type="similarity">
    <text evidence="3">Belongs to the YajC family.</text>
</comment>
<keyword evidence="15" id="KW-1185">Reference proteome</keyword>
<dbReference type="RefSeq" id="WP_377381358.1">
    <property type="nucleotide sequence ID" value="NZ_JBHSSW010000066.1"/>
</dbReference>
<keyword evidence="10 13" id="KW-1133">Transmembrane helix</keyword>
<evidence type="ECO:0000256" key="11">
    <source>
        <dbReference type="ARBA" id="ARBA00023010"/>
    </source>
</evidence>
<organism evidence="14 15">
    <name type="scientific">Ponticaulis profundi</name>
    <dbReference type="NCBI Taxonomy" id="2665222"/>
    <lineage>
        <taxon>Bacteria</taxon>
        <taxon>Pseudomonadati</taxon>
        <taxon>Pseudomonadota</taxon>
        <taxon>Alphaproteobacteria</taxon>
        <taxon>Hyphomonadales</taxon>
        <taxon>Hyphomonadaceae</taxon>
        <taxon>Ponticaulis</taxon>
    </lineage>
</organism>
<keyword evidence="12 13" id="KW-0472">Membrane</keyword>
<dbReference type="NCBIfam" id="TIGR00739">
    <property type="entry name" value="yajC"/>
    <property type="match status" value="1"/>
</dbReference>
<evidence type="ECO:0000256" key="10">
    <source>
        <dbReference type="ARBA" id="ARBA00022989"/>
    </source>
</evidence>
<evidence type="ECO:0000256" key="13">
    <source>
        <dbReference type="SAM" id="Phobius"/>
    </source>
</evidence>
<dbReference type="PANTHER" id="PTHR33909">
    <property type="entry name" value="SEC TRANSLOCON ACCESSORY COMPLEX SUBUNIT YAJC"/>
    <property type="match status" value="1"/>
</dbReference>
<evidence type="ECO:0000256" key="7">
    <source>
        <dbReference type="ARBA" id="ARBA00022475"/>
    </source>
</evidence>
<dbReference type="PANTHER" id="PTHR33909:SF1">
    <property type="entry name" value="SEC TRANSLOCON ACCESSORY COMPLEX SUBUNIT YAJC"/>
    <property type="match status" value="1"/>
</dbReference>
<keyword evidence="8 13" id="KW-0812">Transmembrane</keyword>
<dbReference type="PRINTS" id="PR01853">
    <property type="entry name" value="YAJCTRNLCASE"/>
</dbReference>
<keyword evidence="9" id="KW-0653">Protein transport</keyword>
<comment type="caution">
    <text evidence="14">The sequence shown here is derived from an EMBL/GenBank/DDBJ whole genome shotgun (WGS) entry which is preliminary data.</text>
</comment>
<accession>A0ABW1SEJ0</accession>
<proteinExistence type="inferred from homology"/>
<dbReference type="Pfam" id="PF02699">
    <property type="entry name" value="YajC"/>
    <property type="match status" value="1"/>
</dbReference>
<sequence length="112" mass="12356">MLDSIPTLTAAAGGSNLLTGIILPFGAMALIMYFLLIRPQQQQRKKHQEMIANIKKNDMIITSGGLIGKVVKVDEKEMRINLGDTEVRIVRSMVVDLFNKDTTPANTNDKKG</sequence>
<evidence type="ECO:0000256" key="12">
    <source>
        <dbReference type="ARBA" id="ARBA00023136"/>
    </source>
</evidence>
<dbReference type="EMBL" id="JBHSSW010000066">
    <property type="protein sequence ID" value="MFC6199839.1"/>
    <property type="molecule type" value="Genomic_DNA"/>
</dbReference>
<reference evidence="15" key="1">
    <citation type="journal article" date="2019" name="Int. J. Syst. Evol. Microbiol.">
        <title>The Global Catalogue of Microorganisms (GCM) 10K type strain sequencing project: providing services to taxonomists for standard genome sequencing and annotation.</title>
        <authorList>
            <consortium name="The Broad Institute Genomics Platform"/>
            <consortium name="The Broad Institute Genome Sequencing Center for Infectious Disease"/>
            <person name="Wu L."/>
            <person name="Ma J."/>
        </authorList>
    </citation>
    <scope>NUCLEOTIDE SEQUENCE [LARGE SCALE GENOMIC DNA]</scope>
    <source>
        <strain evidence="15">CGMCC-1.15741</strain>
    </source>
</reference>
<evidence type="ECO:0000256" key="4">
    <source>
        <dbReference type="ARBA" id="ARBA00011718"/>
    </source>
</evidence>
<evidence type="ECO:0000313" key="15">
    <source>
        <dbReference type="Proteomes" id="UP001596303"/>
    </source>
</evidence>
<name>A0ABW1SEJ0_9PROT</name>
<evidence type="ECO:0000313" key="14">
    <source>
        <dbReference type="EMBL" id="MFC6199839.1"/>
    </source>
</evidence>
<evidence type="ECO:0000256" key="8">
    <source>
        <dbReference type="ARBA" id="ARBA00022692"/>
    </source>
</evidence>
<feature type="transmembrane region" description="Helical" evidence="13">
    <location>
        <begin position="17"/>
        <end position="36"/>
    </location>
</feature>
<comment type="function">
    <text evidence="1">The SecYEG-SecDF-YajC-YidC holo-translocon (HTL) protein secretase/insertase is a supercomplex required for protein secretion, insertion of proteins into membranes, and assembly of membrane protein complexes. While the SecYEG complex is essential for assembly of a number of proteins and complexes, the SecDF-YajC-YidC subcomplex facilitates these functions.</text>
</comment>
<evidence type="ECO:0000256" key="1">
    <source>
        <dbReference type="ARBA" id="ARBA00002061"/>
    </source>
</evidence>
<dbReference type="SMART" id="SM01323">
    <property type="entry name" value="YajC"/>
    <property type="match status" value="1"/>
</dbReference>
<protein>
    <recommendedName>
        <fullName evidence="5">Sec translocon accessory complex subunit YajC</fullName>
    </recommendedName>
</protein>
<evidence type="ECO:0000256" key="9">
    <source>
        <dbReference type="ARBA" id="ARBA00022927"/>
    </source>
</evidence>
<evidence type="ECO:0000256" key="6">
    <source>
        <dbReference type="ARBA" id="ARBA00022448"/>
    </source>
</evidence>
<evidence type="ECO:0000256" key="5">
    <source>
        <dbReference type="ARBA" id="ARBA00014962"/>
    </source>
</evidence>
<keyword evidence="7" id="KW-1003">Cell membrane</keyword>